<feature type="signal peptide" evidence="3">
    <location>
        <begin position="1"/>
        <end position="16"/>
    </location>
</feature>
<accession>A0AAN8ZXW7</accession>
<keyword evidence="3" id="KW-0732">Signal</keyword>
<keyword evidence="1 2" id="KW-0193">Cuticle</keyword>
<comment type="caution">
    <text evidence="4">The sequence shown here is derived from an EMBL/GenBank/DDBJ whole genome shotgun (WGS) entry which is preliminary data.</text>
</comment>
<proteinExistence type="predicted"/>
<dbReference type="PROSITE" id="PS00233">
    <property type="entry name" value="CHIT_BIND_RR_1"/>
    <property type="match status" value="2"/>
</dbReference>
<dbReference type="AlphaFoldDB" id="A0AAN8ZXW7"/>
<dbReference type="EMBL" id="JAXCGZ010018337">
    <property type="protein sequence ID" value="KAK7067434.1"/>
    <property type="molecule type" value="Genomic_DNA"/>
</dbReference>
<dbReference type="InterPro" id="IPR000618">
    <property type="entry name" value="Insect_cuticle"/>
</dbReference>
<dbReference type="InterPro" id="IPR031311">
    <property type="entry name" value="CHIT_BIND_RR_consensus"/>
</dbReference>
<feature type="chain" id="PRO_5042850316" description="Cuticle protein 6" evidence="3">
    <location>
        <begin position="17"/>
        <end position="404"/>
    </location>
</feature>
<name>A0AAN8ZXW7_HALRR</name>
<organism evidence="4 5">
    <name type="scientific">Halocaridina rubra</name>
    <name type="common">Hawaiian red shrimp</name>
    <dbReference type="NCBI Taxonomy" id="373956"/>
    <lineage>
        <taxon>Eukaryota</taxon>
        <taxon>Metazoa</taxon>
        <taxon>Ecdysozoa</taxon>
        <taxon>Arthropoda</taxon>
        <taxon>Crustacea</taxon>
        <taxon>Multicrustacea</taxon>
        <taxon>Malacostraca</taxon>
        <taxon>Eumalacostraca</taxon>
        <taxon>Eucarida</taxon>
        <taxon>Decapoda</taxon>
        <taxon>Pleocyemata</taxon>
        <taxon>Caridea</taxon>
        <taxon>Atyoidea</taxon>
        <taxon>Atyidae</taxon>
        <taxon>Halocaridina</taxon>
    </lineage>
</organism>
<sequence>MKALALLLSFVSICWSKPTTVVNFSPEGDAPGVAPGFAYAFRAPAPLFTPTSIFNRFHPISSAPLSNHISAPQNVPTILKTQYHSQDLLGQYAFGYVGDASTAHEVRTLDGAVRGSYTYLDANGELQTANYIADDKGFRVEATNLPLAPAAPTVSKMLLPEPVKFTPEVEAATAAHLKAFAEIKASRKSKRSVPPKGYLPPPSPAVIKDSKSSTIQIQNEDDELHIPKFIDLPIPTKKLLVFPSPKKISSPPVPAPFRVPVQPIPAAVSNHSPIEALPAVLPQALFIKSDPQILQSLTPTFPLSAVSVPVPVPAVPVPSVPVPSASSQVLSQFHAQDELGGYEYGYAGGPSAKHEVQTPDGITRGSYSYVDANGELQTVSYIADDVNGFRVLATNLPEAPKETF</sequence>
<reference evidence="4 5" key="1">
    <citation type="submission" date="2023-11" db="EMBL/GenBank/DDBJ databases">
        <title>Halocaridina rubra genome assembly.</title>
        <authorList>
            <person name="Smith C."/>
        </authorList>
    </citation>
    <scope>NUCLEOTIDE SEQUENCE [LARGE SCALE GENOMIC DNA]</scope>
    <source>
        <strain evidence="4">EP-1</strain>
        <tissue evidence="4">Whole</tissue>
    </source>
</reference>
<dbReference type="GO" id="GO:0008010">
    <property type="term" value="F:structural constituent of chitin-based larval cuticle"/>
    <property type="evidence" value="ECO:0007669"/>
    <property type="project" value="TreeGrafter"/>
</dbReference>
<evidence type="ECO:0008006" key="6">
    <source>
        <dbReference type="Google" id="ProtNLM"/>
    </source>
</evidence>
<dbReference type="Pfam" id="PF00379">
    <property type="entry name" value="Chitin_bind_4"/>
    <property type="match status" value="2"/>
</dbReference>
<evidence type="ECO:0000313" key="4">
    <source>
        <dbReference type="EMBL" id="KAK7067434.1"/>
    </source>
</evidence>
<dbReference type="Proteomes" id="UP001381693">
    <property type="component" value="Unassembled WGS sequence"/>
</dbReference>
<evidence type="ECO:0000256" key="1">
    <source>
        <dbReference type="ARBA" id="ARBA00022460"/>
    </source>
</evidence>
<dbReference type="PANTHER" id="PTHR10380">
    <property type="entry name" value="CUTICLE PROTEIN"/>
    <property type="match status" value="1"/>
</dbReference>
<dbReference type="PANTHER" id="PTHR10380:SF196">
    <property type="entry name" value="CUTICULAR PROTEIN 72EA"/>
    <property type="match status" value="1"/>
</dbReference>
<protein>
    <recommendedName>
        <fullName evidence="6">Cuticle protein 6</fullName>
    </recommendedName>
</protein>
<evidence type="ECO:0000256" key="2">
    <source>
        <dbReference type="PROSITE-ProRule" id="PRU00497"/>
    </source>
</evidence>
<evidence type="ECO:0000313" key="5">
    <source>
        <dbReference type="Proteomes" id="UP001381693"/>
    </source>
</evidence>
<evidence type="ECO:0000256" key="3">
    <source>
        <dbReference type="SAM" id="SignalP"/>
    </source>
</evidence>
<keyword evidence="5" id="KW-1185">Reference proteome</keyword>
<dbReference type="GO" id="GO:0062129">
    <property type="term" value="C:chitin-based extracellular matrix"/>
    <property type="evidence" value="ECO:0007669"/>
    <property type="project" value="TreeGrafter"/>
</dbReference>
<dbReference type="PROSITE" id="PS51155">
    <property type="entry name" value="CHIT_BIND_RR_2"/>
    <property type="match status" value="2"/>
</dbReference>
<gene>
    <name evidence="4" type="ORF">SK128_005128</name>
</gene>
<dbReference type="InterPro" id="IPR050468">
    <property type="entry name" value="Cuticle_Struct_Prot"/>
</dbReference>